<dbReference type="InterPro" id="IPR009057">
    <property type="entry name" value="Homeodomain-like_sf"/>
</dbReference>
<dbReference type="InterPro" id="IPR020449">
    <property type="entry name" value="Tscrpt_reg_AraC-type_HTH"/>
</dbReference>
<dbReference type="PRINTS" id="PR00032">
    <property type="entry name" value="HTHARAC"/>
</dbReference>
<dbReference type="STRING" id="235985.SAMN05414137_12714"/>
<dbReference type="Proteomes" id="UP000183015">
    <property type="component" value="Unassembled WGS sequence"/>
</dbReference>
<keyword evidence="2" id="KW-0238">DNA-binding</keyword>
<dbReference type="InterPro" id="IPR018062">
    <property type="entry name" value="HTH_AraC-typ_CS"/>
</dbReference>
<proteinExistence type="predicted"/>
<evidence type="ECO:0000256" key="1">
    <source>
        <dbReference type="ARBA" id="ARBA00023015"/>
    </source>
</evidence>
<dbReference type="Pfam" id="PF12833">
    <property type="entry name" value="HTH_18"/>
    <property type="match status" value="1"/>
</dbReference>
<dbReference type="SMART" id="SM00342">
    <property type="entry name" value="HTH_ARAC"/>
    <property type="match status" value="1"/>
</dbReference>
<sequence>MQIVDDTDGYDSADGPRLAALLIDMVSALFAAAHHVSLSHLHRLFQQDGTSVAAWIRDQRLDRARRDLVGTTSIGAIAVRWGFRDAAEFSRVFRREFGLAPREYRSAAQASGVGPRGAPRR</sequence>
<accession>A0A1H7Y8G5</accession>
<feature type="domain" description="HTH araC/xylS-type" evidence="4">
    <location>
        <begin position="30"/>
        <end position="107"/>
    </location>
</feature>
<organism evidence="5 6">
    <name type="scientific">Streptacidiphilus jiangxiensis</name>
    <dbReference type="NCBI Taxonomy" id="235985"/>
    <lineage>
        <taxon>Bacteria</taxon>
        <taxon>Bacillati</taxon>
        <taxon>Actinomycetota</taxon>
        <taxon>Actinomycetes</taxon>
        <taxon>Kitasatosporales</taxon>
        <taxon>Streptomycetaceae</taxon>
        <taxon>Streptacidiphilus</taxon>
    </lineage>
</organism>
<gene>
    <name evidence="5" type="ORF">SAMN05414137_12714</name>
</gene>
<dbReference type="SUPFAM" id="SSF46689">
    <property type="entry name" value="Homeodomain-like"/>
    <property type="match status" value="1"/>
</dbReference>
<evidence type="ECO:0000313" key="5">
    <source>
        <dbReference type="EMBL" id="SEM41608.1"/>
    </source>
</evidence>
<dbReference type="Gene3D" id="1.10.10.60">
    <property type="entry name" value="Homeodomain-like"/>
    <property type="match status" value="2"/>
</dbReference>
<evidence type="ECO:0000313" key="6">
    <source>
        <dbReference type="Proteomes" id="UP000183015"/>
    </source>
</evidence>
<dbReference type="InterPro" id="IPR018060">
    <property type="entry name" value="HTH_AraC"/>
</dbReference>
<dbReference type="OrthoDB" id="9799345at2"/>
<name>A0A1H7Y8G5_STRJI</name>
<evidence type="ECO:0000256" key="3">
    <source>
        <dbReference type="ARBA" id="ARBA00023163"/>
    </source>
</evidence>
<dbReference type="PANTHER" id="PTHR46796">
    <property type="entry name" value="HTH-TYPE TRANSCRIPTIONAL ACTIVATOR RHAS-RELATED"/>
    <property type="match status" value="1"/>
</dbReference>
<keyword evidence="6" id="KW-1185">Reference proteome</keyword>
<dbReference type="InterPro" id="IPR050204">
    <property type="entry name" value="AraC_XylS_family_regulators"/>
</dbReference>
<dbReference type="PROSITE" id="PS00041">
    <property type="entry name" value="HTH_ARAC_FAMILY_1"/>
    <property type="match status" value="1"/>
</dbReference>
<evidence type="ECO:0000259" key="4">
    <source>
        <dbReference type="PROSITE" id="PS01124"/>
    </source>
</evidence>
<dbReference type="eggNOG" id="COG2207">
    <property type="taxonomic scope" value="Bacteria"/>
</dbReference>
<dbReference type="PROSITE" id="PS01124">
    <property type="entry name" value="HTH_ARAC_FAMILY_2"/>
    <property type="match status" value="1"/>
</dbReference>
<dbReference type="EMBL" id="FOAZ01000027">
    <property type="protein sequence ID" value="SEM41608.1"/>
    <property type="molecule type" value="Genomic_DNA"/>
</dbReference>
<dbReference type="GO" id="GO:0003700">
    <property type="term" value="F:DNA-binding transcription factor activity"/>
    <property type="evidence" value="ECO:0007669"/>
    <property type="project" value="InterPro"/>
</dbReference>
<dbReference type="AlphaFoldDB" id="A0A1H7Y8G5"/>
<keyword evidence="1" id="KW-0805">Transcription regulation</keyword>
<keyword evidence="3" id="KW-0804">Transcription</keyword>
<dbReference type="GO" id="GO:0043565">
    <property type="term" value="F:sequence-specific DNA binding"/>
    <property type="evidence" value="ECO:0007669"/>
    <property type="project" value="InterPro"/>
</dbReference>
<reference evidence="6" key="1">
    <citation type="submission" date="2016-10" db="EMBL/GenBank/DDBJ databases">
        <authorList>
            <person name="Varghese N."/>
        </authorList>
    </citation>
    <scope>NUCLEOTIDE SEQUENCE [LARGE SCALE GENOMIC DNA]</scope>
    <source>
        <strain evidence="6">DSM 45096 / BCRC 16803 / CGMCC 4.1857 / CIP 109030 / JCM 12277 / KCTC 19219 / NBRC 100920 / 33214</strain>
    </source>
</reference>
<protein>
    <submittedName>
        <fullName evidence="5">Helix-turn-helix domain-containing protein</fullName>
    </submittedName>
</protein>
<evidence type="ECO:0000256" key="2">
    <source>
        <dbReference type="ARBA" id="ARBA00023125"/>
    </source>
</evidence>